<gene>
    <name evidence="1" type="ORF">PEP31012_04634</name>
</gene>
<dbReference type="RefSeq" id="WP_150591572.1">
    <property type="nucleotide sequence ID" value="NZ_CABPSH010000023.1"/>
</dbReference>
<dbReference type="AlphaFoldDB" id="A0A5E4YP15"/>
<accession>A0A5E4YP15</accession>
<reference evidence="1 2" key="1">
    <citation type="submission" date="2019-08" db="EMBL/GenBank/DDBJ databases">
        <authorList>
            <person name="Peeters C."/>
        </authorList>
    </citation>
    <scope>NUCLEOTIDE SEQUENCE [LARGE SCALE GENOMIC DNA]</scope>
    <source>
        <strain evidence="1 2">LMG 31012</strain>
    </source>
</reference>
<organism evidence="1 2">
    <name type="scientific">Pandoraea eparura</name>
    <dbReference type="NCBI Taxonomy" id="2508291"/>
    <lineage>
        <taxon>Bacteria</taxon>
        <taxon>Pseudomonadati</taxon>
        <taxon>Pseudomonadota</taxon>
        <taxon>Betaproteobacteria</taxon>
        <taxon>Burkholderiales</taxon>
        <taxon>Burkholderiaceae</taxon>
        <taxon>Pandoraea</taxon>
    </lineage>
</organism>
<keyword evidence="2" id="KW-1185">Reference proteome</keyword>
<dbReference type="OrthoDB" id="8817527at2"/>
<evidence type="ECO:0000313" key="2">
    <source>
        <dbReference type="Proteomes" id="UP000400981"/>
    </source>
</evidence>
<evidence type="ECO:0000313" key="1">
    <source>
        <dbReference type="EMBL" id="VVE49673.1"/>
    </source>
</evidence>
<name>A0A5E4YP15_9BURK</name>
<sequence>MKSLDDISCFLRNELSEKAFNYDALDTELGLAEGTIVRILDAAGDYSVVELMVVLDRFGLELDIFEQIALKKMKEGPADPAPELTVKTKVQIAIEHVRAQSASPKEN</sequence>
<dbReference type="EMBL" id="CABPSH010000023">
    <property type="protein sequence ID" value="VVE49673.1"/>
    <property type="molecule type" value="Genomic_DNA"/>
</dbReference>
<dbReference type="Proteomes" id="UP000400981">
    <property type="component" value="Unassembled WGS sequence"/>
</dbReference>
<protein>
    <submittedName>
        <fullName evidence="1">Uncharacterized protein</fullName>
    </submittedName>
</protein>
<proteinExistence type="predicted"/>